<feature type="signal peptide" evidence="1">
    <location>
        <begin position="1"/>
        <end position="27"/>
    </location>
</feature>
<dbReference type="SUPFAM" id="SSF57362">
    <property type="entry name" value="BPTI-like"/>
    <property type="match status" value="5"/>
</dbReference>
<reference evidence="4" key="1">
    <citation type="submission" date="2010-08" db="EMBL/GenBank/DDBJ databases">
        <authorList>
            <consortium name="Caenorhabditis japonica Sequencing Consortium"/>
            <person name="Wilson R.K."/>
        </authorList>
    </citation>
    <scope>NUCLEOTIDE SEQUENCE [LARGE SCALE GENOMIC DNA]</scope>
    <source>
        <strain evidence="4">DF5081</strain>
    </source>
</reference>
<dbReference type="Pfam" id="PF14625">
    <property type="entry name" value="Lustrin_cystein"/>
    <property type="match status" value="3"/>
</dbReference>
<sequence length="706" mass="78966">MKSKINNSLYLLVILVRFDLSFHPGYCEPSCAKLHDPFRQWTMLVLPRVCQFFGGRARGNCPTNTINSALYERATHRIATCLTFTSRKEHHHQFIGCDEYPEVYDCIAGICCPTRGMTCIQPLNTGDKEREGEGEKERENRWWYNSASGQCLAFKYSGKGGNSNNFLSQMQCEAYCKGRCARGDPIDVTNSNENENYLCKIHDTDRMLCCPTPAFLCSSLGGVNVEKTTLKPYSPGSLRRGASSIQRWYWDTTDLNCKPFKYNGQGGNFNNFEDRKECATFCSSRLCLHGSPLRDPSENVQRCSATSLCPDTHECRHTVCCPKPATTCLQPLKSLDCEPAETVTRWMYSTEHGMCKSVLSSRCLQGDNQFDSLEECQTVCSSVQVQPKCPIGKAYKSLDGVVLRCSSLKPCPSSYECVYTGSVHACCPSREYTCNQMFSPGTTCGPSTHQRWYYDAMQNKCNQFEYQGCNGNDNNFATRMDCVETCQRDECPDGGAALVDSSNGRSIACEKNDDCPSTHTCTRQLYTNRTSCCPSRKWTCSHDASEGVSCGQPSKRFYFDPESETCKQFDYLGCAGNANSFASRVACYQFCQSASCSSSEIVYHPSNLDEPLDCSLKPCPRHFTCVRSVWDETKNVCCGSPNFGVCSSTQHPMVAFSTQQPMTCTPNAQVRGFMKCVCVSTAKSAQNRDAGAQRLVEFWREREHVL</sequence>
<dbReference type="PANTHER" id="PTHR46339">
    <property type="entry name" value="PROTEIN CBG15282-RELATED"/>
    <property type="match status" value="1"/>
</dbReference>
<dbReference type="InterPro" id="IPR028150">
    <property type="entry name" value="Lustrin_cystein"/>
</dbReference>
<feature type="domain" description="BPTI/Kunitz inhibitor" evidence="2">
    <location>
        <begin position="119"/>
        <end position="176"/>
    </location>
</feature>
<dbReference type="AlphaFoldDB" id="A0A8R1HR24"/>
<dbReference type="Pfam" id="PF00014">
    <property type="entry name" value="Kunitz_BPTI"/>
    <property type="match status" value="5"/>
</dbReference>
<proteinExistence type="predicted"/>
<keyword evidence="4" id="KW-1185">Reference proteome</keyword>
<dbReference type="InterPro" id="IPR002223">
    <property type="entry name" value="Kunitz_BPTI"/>
</dbReference>
<feature type="domain" description="BPTI/Kunitz inhibitor" evidence="2">
    <location>
        <begin position="328"/>
        <end position="380"/>
    </location>
</feature>
<evidence type="ECO:0000313" key="3">
    <source>
        <dbReference type="EnsemblMetazoa" id="CJA06203b.1"/>
    </source>
</evidence>
<dbReference type="InterPro" id="IPR006150">
    <property type="entry name" value="Cys_repeat_1"/>
</dbReference>
<dbReference type="InterPro" id="IPR053014">
    <property type="entry name" value="Cuticle_assoc_divergent"/>
</dbReference>
<dbReference type="GO" id="GO:0004867">
    <property type="term" value="F:serine-type endopeptidase inhibitor activity"/>
    <property type="evidence" value="ECO:0007669"/>
    <property type="project" value="InterPro"/>
</dbReference>
<reference evidence="3" key="2">
    <citation type="submission" date="2022-06" db="UniProtKB">
        <authorList>
            <consortium name="EnsemblMetazoa"/>
        </authorList>
    </citation>
    <scope>IDENTIFICATION</scope>
    <source>
        <strain evidence="3">DF5081</strain>
    </source>
</reference>
<evidence type="ECO:0000259" key="2">
    <source>
        <dbReference type="PROSITE" id="PS50279"/>
    </source>
</evidence>
<feature type="domain" description="BPTI/Kunitz inhibitor" evidence="2">
    <location>
        <begin position="434"/>
        <end position="486"/>
    </location>
</feature>
<dbReference type="EnsemblMetazoa" id="CJA06203b.1">
    <property type="protein sequence ID" value="CJA06203b.1"/>
    <property type="gene ID" value="WBGene00125407"/>
</dbReference>
<protein>
    <recommendedName>
        <fullName evidence="2">BPTI/Kunitz inhibitor domain-containing protein</fullName>
    </recommendedName>
</protein>
<dbReference type="CDD" id="cd00109">
    <property type="entry name" value="Kunitz-type"/>
    <property type="match status" value="1"/>
</dbReference>
<feature type="domain" description="BPTI/Kunitz inhibitor" evidence="2">
    <location>
        <begin position="540"/>
        <end position="591"/>
    </location>
</feature>
<evidence type="ECO:0000313" key="4">
    <source>
        <dbReference type="Proteomes" id="UP000005237"/>
    </source>
</evidence>
<keyword evidence="1" id="KW-0732">Signal</keyword>
<dbReference type="Proteomes" id="UP000005237">
    <property type="component" value="Unassembled WGS sequence"/>
</dbReference>
<dbReference type="PANTHER" id="PTHR46339:SF8">
    <property type="entry name" value="BPTI_KUNITZ INHIBITOR DOMAIN-CONTAINING PROTEIN"/>
    <property type="match status" value="1"/>
</dbReference>
<dbReference type="SMART" id="SM00131">
    <property type="entry name" value="KU"/>
    <property type="match status" value="5"/>
</dbReference>
<dbReference type="Gene3D" id="4.10.410.10">
    <property type="entry name" value="Pancreatic trypsin inhibitor Kunitz domain"/>
    <property type="match status" value="5"/>
</dbReference>
<organism evidence="3 4">
    <name type="scientific">Caenorhabditis japonica</name>
    <dbReference type="NCBI Taxonomy" id="281687"/>
    <lineage>
        <taxon>Eukaryota</taxon>
        <taxon>Metazoa</taxon>
        <taxon>Ecdysozoa</taxon>
        <taxon>Nematoda</taxon>
        <taxon>Chromadorea</taxon>
        <taxon>Rhabditida</taxon>
        <taxon>Rhabditina</taxon>
        <taxon>Rhabditomorpha</taxon>
        <taxon>Rhabditoidea</taxon>
        <taxon>Rhabditidae</taxon>
        <taxon>Peloderinae</taxon>
        <taxon>Caenorhabditis</taxon>
    </lineage>
</organism>
<dbReference type="SMART" id="SM00289">
    <property type="entry name" value="WR1"/>
    <property type="match status" value="4"/>
</dbReference>
<dbReference type="CDD" id="cd22593">
    <property type="entry name" value="Kunitz_conkunitzin"/>
    <property type="match status" value="2"/>
</dbReference>
<evidence type="ECO:0000256" key="1">
    <source>
        <dbReference type="SAM" id="SignalP"/>
    </source>
</evidence>
<name>A0A8R1HR24_CAEJA</name>
<dbReference type="InterPro" id="IPR020901">
    <property type="entry name" value="Prtase_inh_Kunz-CS"/>
</dbReference>
<dbReference type="PROSITE" id="PS00280">
    <property type="entry name" value="BPTI_KUNITZ_1"/>
    <property type="match status" value="2"/>
</dbReference>
<dbReference type="InterPro" id="IPR036880">
    <property type="entry name" value="Kunitz_BPTI_sf"/>
</dbReference>
<dbReference type="PROSITE" id="PS50279">
    <property type="entry name" value="BPTI_KUNITZ_2"/>
    <property type="match status" value="5"/>
</dbReference>
<feature type="domain" description="BPTI/Kunitz inhibitor" evidence="2">
    <location>
        <begin position="229"/>
        <end position="282"/>
    </location>
</feature>
<accession>A0A8R1HR24</accession>
<feature type="chain" id="PRO_5035927344" description="BPTI/Kunitz inhibitor domain-containing protein" evidence="1">
    <location>
        <begin position="28"/>
        <end position="706"/>
    </location>
</feature>